<dbReference type="Proteomes" id="UP000219993">
    <property type="component" value="Chromosome"/>
</dbReference>
<feature type="domain" description="Metalloenzyme" evidence="8">
    <location>
        <begin position="3"/>
        <end position="409"/>
    </location>
</feature>
<dbReference type="AlphaFoldDB" id="A0A291P9Q6"/>
<dbReference type="GO" id="GO:0006015">
    <property type="term" value="P:5-phosphoribose 1-diphosphate biosynthetic process"/>
    <property type="evidence" value="ECO:0007669"/>
    <property type="project" value="UniProtKB-UniPathway"/>
</dbReference>
<feature type="binding site" evidence="6">
    <location>
        <position position="358"/>
    </location>
    <ligand>
        <name>Mn(2+)</name>
        <dbReference type="ChEBI" id="CHEBI:29035"/>
        <label>1</label>
    </ligand>
</feature>
<dbReference type="InterPro" id="IPR024052">
    <property type="entry name" value="Phosphopentomutase_DeoB_cap_sf"/>
</dbReference>
<evidence type="ECO:0000256" key="5">
    <source>
        <dbReference type="ARBA" id="ARBA00023235"/>
    </source>
</evidence>
<feature type="binding site" evidence="6">
    <location>
        <position position="370"/>
    </location>
    <ligand>
        <name>Mn(2+)</name>
        <dbReference type="ChEBI" id="CHEBI:29035"/>
        <label>2</label>
    </ligand>
</feature>
<dbReference type="KEGG" id="hbe:BEI_2612"/>
<protein>
    <recommendedName>
        <fullName evidence="6 7">Phosphopentomutase</fullName>
        <ecNumber evidence="6 7">5.4.2.7</ecNumber>
    </recommendedName>
    <alternativeName>
        <fullName evidence="6">Phosphodeoxyribomutase</fullName>
    </alternativeName>
</protein>
<evidence type="ECO:0000313" key="10">
    <source>
        <dbReference type="Proteomes" id="UP000219993"/>
    </source>
</evidence>
<dbReference type="NCBIfam" id="NF003766">
    <property type="entry name" value="PRK05362.1"/>
    <property type="match status" value="1"/>
</dbReference>
<dbReference type="InterPro" id="IPR006124">
    <property type="entry name" value="Metalloenzyme"/>
</dbReference>
<comment type="pathway">
    <text evidence="6">Carbohydrate degradation; 2-deoxy-D-ribose 1-phosphate degradation; D-glyceraldehyde 3-phosphate and acetaldehyde from 2-deoxy-alpha-D-ribose 1-phosphate: step 1/2.</text>
</comment>
<keyword evidence="10" id="KW-1185">Reference proteome</keyword>
<evidence type="ECO:0000256" key="7">
    <source>
        <dbReference type="NCBIfam" id="TIGR01696"/>
    </source>
</evidence>
<evidence type="ECO:0000256" key="6">
    <source>
        <dbReference type="HAMAP-Rule" id="MF_00740"/>
    </source>
</evidence>
<dbReference type="FunFam" id="3.30.70.1250:FF:000001">
    <property type="entry name" value="Phosphopentomutase"/>
    <property type="match status" value="1"/>
</dbReference>
<evidence type="ECO:0000256" key="4">
    <source>
        <dbReference type="ARBA" id="ARBA00023211"/>
    </source>
</evidence>
<dbReference type="PANTHER" id="PTHR21110:SF0">
    <property type="entry name" value="PHOSPHOPENTOMUTASE"/>
    <property type="match status" value="1"/>
</dbReference>
<dbReference type="EC" id="5.4.2.7" evidence="6 7"/>
<comment type="catalytic activity">
    <reaction evidence="6">
        <text>alpha-D-ribose 1-phosphate = D-ribose 5-phosphate</text>
        <dbReference type="Rhea" id="RHEA:18793"/>
        <dbReference type="ChEBI" id="CHEBI:57720"/>
        <dbReference type="ChEBI" id="CHEBI:78346"/>
        <dbReference type="EC" id="5.4.2.7"/>
    </reaction>
</comment>
<comment type="similarity">
    <text evidence="1 6">Belongs to the phosphopentomutase family.</text>
</comment>
<dbReference type="EMBL" id="CP021435">
    <property type="protein sequence ID" value="ATJ83599.1"/>
    <property type="molecule type" value="Genomic_DNA"/>
</dbReference>
<feature type="binding site" evidence="6">
    <location>
        <position position="10"/>
    </location>
    <ligand>
        <name>Mn(2+)</name>
        <dbReference type="ChEBI" id="CHEBI:29035"/>
        <label>1</label>
    </ligand>
</feature>
<keyword evidence="5 6" id="KW-0413">Isomerase</keyword>
<keyword evidence="2 6" id="KW-0963">Cytoplasm</keyword>
<feature type="binding site" evidence="6">
    <location>
        <position position="359"/>
    </location>
    <ligand>
        <name>Mn(2+)</name>
        <dbReference type="ChEBI" id="CHEBI:29035"/>
        <label>1</label>
    </ligand>
</feature>
<comment type="cofactor">
    <cofactor evidence="6">
        <name>Mn(2+)</name>
        <dbReference type="ChEBI" id="CHEBI:29035"/>
    </cofactor>
    <text evidence="6">Binds 2 manganese ions.</text>
</comment>
<evidence type="ECO:0000256" key="2">
    <source>
        <dbReference type="ARBA" id="ARBA00022490"/>
    </source>
</evidence>
<dbReference type="GO" id="GO:0006018">
    <property type="term" value="P:2-deoxyribose 1-phosphate catabolic process"/>
    <property type="evidence" value="ECO:0007669"/>
    <property type="project" value="UniProtKB-UniRule"/>
</dbReference>
<sequence>MTRALVLVLDSFGIGATPDAAAFGDAGADTLGHIAEACAKGQADLVQGPEHGPGPAAGATRQGPLKLPNLGRLGLFHAHRESTGTWADGVTPPETVAGAYGHAREISSGKDTPSGHWELAGVPVCFEWGYFTQREHSFPSELLQALIREAELPGVLGDCHASGTEIIARLGEEHVRTGEPIVYTSADSVFQIAAHEETFGLARLYRVCEIARRLLEPYNIGRVIARPFTGDDAASFARTANRRDYSVEPPAPTVLQKLHDDGGQVVAIGKIADIYAHCGISQTIKASGHEALFDATLQALETAGERTLIMTNFVDFDMVYGHRRDVAGYAAALEAFDTRLPELLERLEDDDLLVMTADHGCDPTWTGTDHTREHVPVLAVGAGLAPGSLGARASFADIGQSLARHFGLPPMDDGESFLPDHDTEN</sequence>
<dbReference type="OrthoDB" id="9769930at2"/>
<dbReference type="UniPathway" id="UPA00087">
    <property type="reaction ID" value="UER00173"/>
</dbReference>
<dbReference type="InterPro" id="IPR010045">
    <property type="entry name" value="DeoB"/>
</dbReference>
<gene>
    <name evidence="6 9" type="primary">deoB</name>
    <name evidence="9" type="ORF">BEI_2612</name>
</gene>
<accession>A0A291P9Q6</accession>
<dbReference type="GO" id="GO:0005829">
    <property type="term" value="C:cytosol"/>
    <property type="evidence" value="ECO:0007669"/>
    <property type="project" value="TreeGrafter"/>
</dbReference>
<dbReference type="InterPro" id="IPR017850">
    <property type="entry name" value="Alkaline_phosphatase_core_sf"/>
</dbReference>
<evidence type="ECO:0000313" key="9">
    <source>
        <dbReference type="EMBL" id="ATJ83599.1"/>
    </source>
</evidence>
<comment type="subcellular location">
    <subcellularLocation>
        <location evidence="6">Cytoplasm</location>
    </subcellularLocation>
</comment>
<dbReference type="PIRSF" id="PIRSF001491">
    <property type="entry name" value="Ppentomutase"/>
    <property type="match status" value="1"/>
</dbReference>
<dbReference type="Pfam" id="PF01676">
    <property type="entry name" value="Metalloenzyme"/>
    <property type="match status" value="1"/>
</dbReference>
<dbReference type="HAMAP" id="MF_00740">
    <property type="entry name" value="Phosphopentomut"/>
    <property type="match status" value="1"/>
</dbReference>
<keyword evidence="4 6" id="KW-0464">Manganese</keyword>
<dbReference type="GO" id="GO:0009117">
    <property type="term" value="P:nucleotide metabolic process"/>
    <property type="evidence" value="ECO:0007669"/>
    <property type="project" value="UniProtKB-UniRule"/>
</dbReference>
<dbReference type="GO" id="GO:0008973">
    <property type="term" value="F:phosphopentomutase activity"/>
    <property type="evidence" value="ECO:0007669"/>
    <property type="project" value="UniProtKB-UniRule"/>
</dbReference>
<dbReference type="SUPFAM" id="SSF143856">
    <property type="entry name" value="DeoB insert domain-like"/>
    <property type="match status" value="1"/>
</dbReference>
<organism evidence="9 10">
    <name type="scientific">Halomonas beimenensis</name>
    <dbReference type="NCBI Taxonomy" id="475662"/>
    <lineage>
        <taxon>Bacteria</taxon>
        <taxon>Pseudomonadati</taxon>
        <taxon>Pseudomonadota</taxon>
        <taxon>Gammaproteobacteria</taxon>
        <taxon>Oceanospirillales</taxon>
        <taxon>Halomonadaceae</taxon>
        <taxon>Halomonas</taxon>
    </lineage>
</organism>
<evidence type="ECO:0000256" key="3">
    <source>
        <dbReference type="ARBA" id="ARBA00022723"/>
    </source>
</evidence>
<dbReference type="Gene3D" id="3.30.70.1250">
    <property type="entry name" value="Phosphopentomutase"/>
    <property type="match status" value="1"/>
</dbReference>
<dbReference type="NCBIfam" id="TIGR01696">
    <property type="entry name" value="deoB"/>
    <property type="match status" value="1"/>
</dbReference>
<evidence type="ECO:0000259" key="8">
    <source>
        <dbReference type="Pfam" id="PF01676"/>
    </source>
</evidence>
<evidence type="ECO:0000256" key="1">
    <source>
        <dbReference type="ARBA" id="ARBA00010373"/>
    </source>
</evidence>
<name>A0A291P9Q6_9GAMM</name>
<dbReference type="Gene3D" id="3.40.720.10">
    <property type="entry name" value="Alkaline Phosphatase, subunit A"/>
    <property type="match status" value="1"/>
</dbReference>
<dbReference type="PANTHER" id="PTHR21110">
    <property type="entry name" value="PHOSPHOPENTOMUTASE"/>
    <property type="match status" value="1"/>
</dbReference>
<dbReference type="RefSeq" id="WP_097789900.1">
    <property type="nucleotide sequence ID" value="NZ_BAAADT010000011.1"/>
</dbReference>
<keyword evidence="3 6" id="KW-0479">Metal-binding</keyword>
<reference evidence="9 10" key="1">
    <citation type="journal article" date="2017" name="Sci. Rep.">
        <title>Revealing the Saline Adaptation Strategies of the Halophilic Bacterium Halomonas beimenensis through High-throughput Omics and Transposon Mutagenesis Approaches.</title>
        <authorList>
            <person name="Chen Y.H."/>
            <person name="Lin S.S."/>
            <person name="Shyu Y.T."/>
        </authorList>
    </citation>
    <scope>NUCLEOTIDE SEQUENCE [LARGE SCALE GENOMIC DNA]</scope>
    <source>
        <strain evidence="9 10">NTU-111</strain>
    </source>
</reference>
<comment type="function">
    <text evidence="6">Isomerase that catalyzes the conversion of deoxy-ribose 1-phosphate (dRib-1-P) and ribose 1-phosphate (Rib-1-P) to deoxy-ribose 5-phosphate (dRib-5-P) and ribose 5-phosphate (Rib-5-P), respectively.</text>
</comment>
<comment type="catalytic activity">
    <reaction evidence="6">
        <text>2-deoxy-alpha-D-ribose 1-phosphate = 2-deoxy-D-ribose 5-phosphate</text>
        <dbReference type="Rhea" id="RHEA:27658"/>
        <dbReference type="ChEBI" id="CHEBI:57259"/>
        <dbReference type="ChEBI" id="CHEBI:62877"/>
        <dbReference type="EC" id="5.4.2.7"/>
    </reaction>
</comment>
<feature type="binding site" evidence="6">
    <location>
        <position position="322"/>
    </location>
    <ligand>
        <name>Mn(2+)</name>
        <dbReference type="ChEBI" id="CHEBI:29035"/>
        <label>2</label>
    </ligand>
</feature>
<dbReference type="CDD" id="cd16009">
    <property type="entry name" value="PPM"/>
    <property type="match status" value="1"/>
</dbReference>
<feature type="binding site" evidence="6">
    <location>
        <position position="317"/>
    </location>
    <ligand>
        <name>Mn(2+)</name>
        <dbReference type="ChEBI" id="CHEBI:29035"/>
        <label>2</label>
    </ligand>
</feature>
<dbReference type="SUPFAM" id="SSF53649">
    <property type="entry name" value="Alkaline phosphatase-like"/>
    <property type="match status" value="1"/>
</dbReference>
<dbReference type="GO" id="GO:0043094">
    <property type="term" value="P:metabolic compound salvage"/>
    <property type="evidence" value="ECO:0007669"/>
    <property type="project" value="UniProtKB-UniRule"/>
</dbReference>
<dbReference type="GO" id="GO:0000287">
    <property type="term" value="F:magnesium ion binding"/>
    <property type="evidence" value="ECO:0007669"/>
    <property type="project" value="UniProtKB-UniRule"/>
</dbReference>
<dbReference type="GO" id="GO:0030145">
    <property type="term" value="F:manganese ion binding"/>
    <property type="evidence" value="ECO:0007669"/>
    <property type="project" value="UniProtKB-UniRule"/>
</dbReference>
<proteinExistence type="inferred from homology"/>